<gene>
    <name evidence="1" type="ORF">LCGC14_1064240</name>
</gene>
<accession>A0A0F9QR27</accession>
<proteinExistence type="predicted"/>
<comment type="caution">
    <text evidence="1">The sequence shown here is derived from an EMBL/GenBank/DDBJ whole genome shotgun (WGS) entry which is preliminary data.</text>
</comment>
<sequence>MGNFKELDTTKLGEYAESLVVEYLIEVGYNIATWQVDASHPFDILATKTNHYADMFIVEVKAKAHRWKYPDTGFDLDDFEKYVGMSIPVKIFFVDPEKGKMYGNTLDNLIQKREVYHKGEKIEYPIFTKAKEGDSRYKAKVFFPLEAMLPIADLREDEIKKLKSMTSSNHSKKYKTSA</sequence>
<name>A0A0F9QR27_9ZZZZ</name>
<dbReference type="EMBL" id="LAZR01004539">
    <property type="protein sequence ID" value="KKN07693.1"/>
    <property type="molecule type" value="Genomic_DNA"/>
</dbReference>
<reference evidence="1" key="1">
    <citation type="journal article" date="2015" name="Nature">
        <title>Complex archaea that bridge the gap between prokaryotes and eukaryotes.</title>
        <authorList>
            <person name="Spang A."/>
            <person name="Saw J.H."/>
            <person name="Jorgensen S.L."/>
            <person name="Zaremba-Niedzwiedzka K."/>
            <person name="Martijn J."/>
            <person name="Lind A.E."/>
            <person name="van Eijk R."/>
            <person name="Schleper C."/>
            <person name="Guy L."/>
            <person name="Ettema T.J."/>
        </authorList>
    </citation>
    <scope>NUCLEOTIDE SEQUENCE</scope>
</reference>
<evidence type="ECO:0008006" key="2">
    <source>
        <dbReference type="Google" id="ProtNLM"/>
    </source>
</evidence>
<evidence type="ECO:0000313" key="1">
    <source>
        <dbReference type="EMBL" id="KKN07693.1"/>
    </source>
</evidence>
<organism evidence="1">
    <name type="scientific">marine sediment metagenome</name>
    <dbReference type="NCBI Taxonomy" id="412755"/>
    <lineage>
        <taxon>unclassified sequences</taxon>
        <taxon>metagenomes</taxon>
        <taxon>ecological metagenomes</taxon>
    </lineage>
</organism>
<dbReference type="AlphaFoldDB" id="A0A0F9QR27"/>
<protein>
    <recommendedName>
        <fullName evidence="2">DUF4365 domain-containing protein</fullName>
    </recommendedName>
</protein>